<dbReference type="RefSeq" id="WP_211926443.1">
    <property type="nucleotide sequence ID" value="NZ_JAGQFT020000014.1"/>
</dbReference>
<accession>A0A8J7VV39</accession>
<protein>
    <submittedName>
        <fullName evidence="1">Uncharacterized protein</fullName>
    </submittedName>
</protein>
<dbReference type="EMBL" id="JAGQFT020000014">
    <property type="protein sequence ID" value="MBS7458762.1"/>
    <property type="molecule type" value="Genomic_DNA"/>
</dbReference>
<evidence type="ECO:0000313" key="2">
    <source>
        <dbReference type="EMBL" id="MBS7458762.1"/>
    </source>
</evidence>
<dbReference type="Proteomes" id="UP000675747">
    <property type="component" value="Unassembled WGS sequence"/>
</dbReference>
<comment type="caution">
    <text evidence="1">The sequence shown here is derived from an EMBL/GenBank/DDBJ whole genome shotgun (WGS) entry which is preliminary data.</text>
</comment>
<evidence type="ECO:0000313" key="3">
    <source>
        <dbReference type="Proteomes" id="UP000675747"/>
    </source>
</evidence>
<name>A0A8J7VV39_9GAMM</name>
<proteinExistence type="predicted"/>
<reference evidence="2 3" key="1">
    <citation type="journal article" date="2021" name="Microbiol. Resour. Announc.">
        <title>Draft Genome Sequence of Coralloluteibacterium stylophorae LMG 29479T.</title>
        <authorList>
            <person name="Karlyshev A.V."/>
            <person name="Kudryashova E.B."/>
            <person name="Ariskina E.V."/>
            <person name="Conroy A.P."/>
            <person name="Abidueva E.Y."/>
        </authorList>
    </citation>
    <scope>NUCLEOTIDE SEQUENCE [LARGE SCALE GENOMIC DNA]</scope>
    <source>
        <strain evidence="2 3">LMG 29479</strain>
    </source>
</reference>
<gene>
    <name evidence="2" type="ORF">KB893_016595</name>
    <name evidence="1" type="ORF">KB893_08235</name>
</gene>
<organism evidence="1">
    <name type="scientific">Coralloluteibacterium stylophorae</name>
    <dbReference type="NCBI Taxonomy" id="1776034"/>
    <lineage>
        <taxon>Bacteria</taxon>
        <taxon>Pseudomonadati</taxon>
        <taxon>Pseudomonadota</taxon>
        <taxon>Gammaproteobacteria</taxon>
        <taxon>Lysobacterales</taxon>
        <taxon>Lysobacteraceae</taxon>
        <taxon>Coralloluteibacterium</taxon>
    </lineage>
</organism>
<keyword evidence="3" id="KW-1185">Reference proteome</keyword>
<dbReference type="EMBL" id="JAGQFT010000056">
    <property type="protein sequence ID" value="MBR0562501.1"/>
    <property type="molecule type" value="Genomic_DNA"/>
</dbReference>
<evidence type="ECO:0000313" key="1">
    <source>
        <dbReference type="EMBL" id="MBR0562501.1"/>
    </source>
</evidence>
<reference evidence="1" key="2">
    <citation type="submission" date="2021-04" db="EMBL/GenBank/DDBJ databases">
        <authorList>
            <person name="Karlyshev A.V."/>
        </authorList>
    </citation>
    <scope>NUCLEOTIDE SEQUENCE</scope>
    <source>
        <strain evidence="1">LMG 29479</strain>
    </source>
</reference>
<sequence>MSITDPRLDRASLDPYAGSLGLDALQRRDEAALQQVAELDALRGTAAPAAPARDAGEDALMAPAWDAGQPRTFAAQAGFAAELAALPLTDAADRAVDAIVRALA</sequence>
<dbReference type="AlphaFoldDB" id="A0A8J7VV39"/>